<feature type="transmembrane region" description="Helical" evidence="2">
    <location>
        <begin position="24"/>
        <end position="44"/>
    </location>
</feature>
<feature type="transmembrane region" description="Helical" evidence="2">
    <location>
        <begin position="133"/>
        <end position="153"/>
    </location>
</feature>
<evidence type="ECO:0000313" key="4">
    <source>
        <dbReference type="WBParaSite" id="PDA_v2.g10734.t1"/>
    </source>
</evidence>
<feature type="transmembrane region" description="Helical" evidence="2">
    <location>
        <begin position="215"/>
        <end position="237"/>
    </location>
</feature>
<keyword evidence="2" id="KW-1133">Transmembrane helix</keyword>
<keyword evidence="2" id="KW-0472">Membrane</keyword>
<evidence type="ECO:0000313" key="3">
    <source>
        <dbReference type="Proteomes" id="UP000887578"/>
    </source>
</evidence>
<protein>
    <submittedName>
        <fullName evidence="4">Gustatory receptor</fullName>
    </submittedName>
</protein>
<keyword evidence="3" id="KW-1185">Reference proteome</keyword>
<reference evidence="4" key="1">
    <citation type="submission" date="2022-11" db="UniProtKB">
        <authorList>
            <consortium name="WormBaseParasite"/>
        </authorList>
    </citation>
    <scope>IDENTIFICATION</scope>
</reference>
<dbReference type="InterPro" id="IPR004151">
    <property type="entry name" value="7TM_GPCR_serpentine_rcpt_Sre"/>
</dbReference>
<dbReference type="GO" id="GO:0007606">
    <property type="term" value="P:sensory perception of chemical stimulus"/>
    <property type="evidence" value="ECO:0007669"/>
    <property type="project" value="InterPro"/>
</dbReference>
<sequence length="301" mass="35220">MFFAPFGLIFSSICLKTVHFNLRFLIFILGLLWCIFPAGGAYFYSILEAEENPPFLYQRIDYQIAKNICAISGYAFRVIETSICFERLLATVYFKTYEKNKMLRFYSIFAVIVSLTVAASFSLLFNIFHISAVVVYVFLFSVETINFFLLHILKKQNYKLRQMSNSERALLTSKYQLIENIKSLNLLIPQASISFVLSNFALILSILIREFYKEALGVTIFFSFYGINVIVMSLYWISRSQWYKRNFNRFQTFWFNFKSGTNNSTEIVHLKAITVQTALGQNVKARQTAEEYFKDLKHVWN</sequence>
<evidence type="ECO:0000256" key="2">
    <source>
        <dbReference type="SAM" id="Phobius"/>
    </source>
</evidence>
<dbReference type="AlphaFoldDB" id="A0A914NZ39"/>
<name>A0A914NZ39_9BILA</name>
<keyword evidence="2" id="KW-0812">Transmembrane</keyword>
<dbReference type="Pfam" id="PF03125">
    <property type="entry name" value="Sre"/>
    <property type="match status" value="1"/>
</dbReference>
<evidence type="ECO:0000256" key="1">
    <source>
        <dbReference type="ARBA" id="ARBA00006803"/>
    </source>
</evidence>
<dbReference type="Proteomes" id="UP000887578">
    <property type="component" value="Unplaced"/>
</dbReference>
<proteinExistence type="inferred from homology"/>
<dbReference type="InterPro" id="IPR052854">
    <property type="entry name" value="Serpentine_rcpt_epsilon"/>
</dbReference>
<organism evidence="3 4">
    <name type="scientific">Panagrolaimus davidi</name>
    <dbReference type="NCBI Taxonomy" id="227884"/>
    <lineage>
        <taxon>Eukaryota</taxon>
        <taxon>Metazoa</taxon>
        <taxon>Ecdysozoa</taxon>
        <taxon>Nematoda</taxon>
        <taxon>Chromadorea</taxon>
        <taxon>Rhabditida</taxon>
        <taxon>Tylenchina</taxon>
        <taxon>Panagrolaimomorpha</taxon>
        <taxon>Panagrolaimoidea</taxon>
        <taxon>Panagrolaimidae</taxon>
        <taxon>Panagrolaimus</taxon>
    </lineage>
</organism>
<dbReference type="WBParaSite" id="PDA_v2.g10734.t1">
    <property type="protein sequence ID" value="PDA_v2.g10734.t1"/>
    <property type="gene ID" value="PDA_v2.g10734"/>
</dbReference>
<feature type="transmembrane region" description="Helical" evidence="2">
    <location>
        <begin position="184"/>
        <end position="209"/>
    </location>
</feature>
<dbReference type="PANTHER" id="PTHR47518">
    <property type="entry name" value="SERPENTINE RECEPTOR CLASS EPSILON-13-RELATED"/>
    <property type="match status" value="1"/>
</dbReference>
<dbReference type="PANTHER" id="PTHR47518:SF7">
    <property type="entry name" value="G_PROTEIN_RECEP_F1_2 DOMAIN-CONTAINING PROTEIN"/>
    <property type="match status" value="1"/>
</dbReference>
<feature type="transmembrane region" description="Helical" evidence="2">
    <location>
        <begin position="105"/>
        <end position="127"/>
    </location>
</feature>
<comment type="similarity">
    <text evidence="1">Belongs to the nematode receptor-like protein sre family.</text>
</comment>
<accession>A0A914NZ39</accession>
<dbReference type="GO" id="GO:0016020">
    <property type="term" value="C:membrane"/>
    <property type="evidence" value="ECO:0007669"/>
    <property type="project" value="InterPro"/>
</dbReference>